<dbReference type="Gene3D" id="3.40.50.1820">
    <property type="entry name" value="alpha/beta hydrolase"/>
    <property type="match status" value="1"/>
</dbReference>
<keyword evidence="2" id="KW-0378">Hydrolase</keyword>
<dbReference type="EMBL" id="JBHSRJ010000004">
    <property type="protein sequence ID" value="MFC6042774.1"/>
    <property type="molecule type" value="Genomic_DNA"/>
</dbReference>
<reference evidence="3" key="1">
    <citation type="journal article" date="2019" name="Int. J. Syst. Evol. Microbiol.">
        <title>The Global Catalogue of Microorganisms (GCM) 10K type strain sequencing project: providing services to taxonomists for standard genome sequencing and annotation.</title>
        <authorList>
            <consortium name="The Broad Institute Genomics Platform"/>
            <consortium name="The Broad Institute Genome Sequencing Center for Infectious Disease"/>
            <person name="Wu L."/>
            <person name="Ma J."/>
        </authorList>
    </citation>
    <scope>NUCLEOTIDE SEQUENCE [LARGE SCALE GENOMIC DNA]</scope>
    <source>
        <strain evidence="3">CCUG 54522</strain>
    </source>
</reference>
<dbReference type="PRINTS" id="PR00111">
    <property type="entry name" value="ABHYDROLASE"/>
</dbReference>
<dbReference type="InterPro" id="IPR000073">
    <property type="entry name" value="AB_hydrolase_1"/>
</dbReference>
<evidence type="ECO:0000313" key="2">
    <source>
        <dbReference type="EMBL" id="MFC6042774.1"/>
    </source>
</evidence>
<dbReference type="SUPFAM" id="SSF53474">
    <property type="entry name" value="alpha/beta-Hydrolases"/>
    <property type="match status" value="1"/>
</dbReference>
<dbReference type="Pfam" id="PF00561">
    <property type="entry name" value="Abhydrolase_1"/>
    <property type="match status" value="1"/>
</dbReference>
<organism evidence="2 3">
    <name type="scientific">Nocardioides hankookensis</name>
    <dbReference type="NCBI Taxonomy" id="443157"/>
    <lineage>
        <taxon>Bacteria</taxon>
        <taxon>Bacillati</taxon>
        <taxon>Actinomycetota</taxon>
        <taxon>Actinomycetes</taxon>
        <taxon>Propionibacteriales</taxon>
        <taxon>Nocardioidaceae</taxon>
        <taxon>Nocardioides</taxon>
    </lineage>
</organism>
<proteinExistence type="predicted"/>
<dbReference type="Proteomes" id="UP001596135">
    <property type="component" value="Unassembled WGS sequence"/>
</dbReference>
<accession>A0ABW1LH17</accession>
<dbReference type="PANTHER" id="PTHR43433">
    <property type="entry name" value="HYDROLASE, ALPHA/BETA FOLD FAMILY PROTEIN"/>
    <property type="match status" value="1"/>
</dbReference>
<dbReference type="InterPro" id="IPR029058">
    <property type="entry name" value="AB_hydrolase_fold"/>
</dbReference>
<dbReference type="PANTHER" id="PTHR43433:SF5">
    <property type="entry name" value="AB HYDROLASE-1 DOMAIN-CONTAINING PROTEIN"/>
    <property type="match status" value="1"/>
</dbReference>
<evidence type="ECO:0000313" key="3">
    <source>
        <dbReference type="Proteomes" id="UP001596135"/>
    </source>
</evidence>
<dbReference type="GO" id="GO:0016787">
    <property type="term" value="F:hydrolase activity"/>
    <property type="evidence" value="ECO:0007669"/>
    <property type="project" value="UniProtKB-KW"/>
</dbReference>
<keyword evidence="3" id="KW-1185">Reference proteome</keyword>
<gene>
    <name evidence="2" type="ORF">ACFPYL_06805</name>
</gene>
<comment type="caution">
    <text evidence="2">The sequence shown here is derived from an EMBL/GenBank/DDBJ whole genome shotgun (WGS) entry which is preliminary data.</text>
</comment>
<feature type="domain" description="AB hydrolase-1" evidence="1">
    <location>
        <begin position="49"/>
        <end position="296"/>
    </location>
</feature>
<protein>
    <submittedName>
        <fullName evidence="2">Alpha/beta fold hydrolase</fullName>
    </submittedName>
</protein>
<evidence type="ECO:0000259" key="1">
    <source>
        <dbReference type="Pfam" id="PF00561"/>
    </source>
</evidence>
<name>A0ABW1LH17_9ACTN</name>
<dbReference type="RefSeq" id="WP_379152093.1">
    <property type="nucleotide sequence ID" value="NZ_JBHSRJ010000004.1"/>
</dbReference>
<dbReference type="InterPro" id="IPR050471">
    <property type="entry name" value="AB_hydrolase"/>
</dbReference>
<sequence>MPPGTRRTRTAASETPVQATVPASEELVAPVGRGIELCYQTFGDPDGDPLLLVMGLGGPMTWWDTELCEALARAGFFVVRYDNRDTGRSTILDARVSRAMLVRAFAGVRVRAPYGMADLADDAFGLLDHLGLDSAHVVGVSMGGMVVQTMAVAHPERVRSLTSIMSTTGKRTVGWQDPVVLPRLLAPTKPGREAYVASNLAFTRLTGSPAYPDTEERIRERAETTYDRGLHPAGTVRQMLAVLTQPNRGSRLRGVRVPALVVHGLADKMVHVSGGRATAAAIPGAELLLIDGMGHDLPVALFETFVAGIRRTADRA</sequence>